<dbReference type="Pfam" id="PF03087">
    <property type="entry name" value="BPS1"/>
    <property type="match status" value="1"/>
</dbReference>
<name>A0ABR2EYX3_9ROSI</name>
<accession>A0ABR2EYX3</accession>
<dbReference type="EMBL" id="JBBPBM010000009">
    <property type="protein sequence ID" value="KAK8567906.1"/>
    <property type="molecule type" value="Genomic_DNA"/>
</dbReference>
<evidence type="ECO:0000313" key="2">
    <source>
        <dbReference type="Proteomes" id="UP001472677"/>
    </source>
</evidence>
<dbReference type="Proteomes" id="UP001472677">
    <property type="component" value="Unassembled WGS sequence"/>
</dbReference>
<organism evidence="1 2">
    <name type="scientific">Hibiscus sabdariffa</name>
    <name type="common">roselle</name>
    <dbReference type="NCBI Taxonomy" id="183260"/>
    <lineage>
        <taxon>Eukaryota</taxon>
        <taxon>Viridiplantae</taxon>
        <taxon>Streptophyta</taxon>
        <taxon>Embryophyta</taxon>
        <taxon>Tracheophyta</taxon>
        <taxon>Spermatophyta</taxon>
        <taxon>Magnoliopsida</taxon>
        <taxon>eudicotyledons</taxon>
        <taxon>Gunneridae</taxon>
        <taxon>Pentapetalae</taxon>
        <taxon>rosids</taxon>
        <taxon>malvids</taxon>
        <taxon>Malvales</taxon>
        <taxon>Malvaceae</taxon>
        <taxon>Malvoideae</taxon>
        <taxon>Hibiscus</taxon>
    </lineage>
</organism>
<evidence type="ECO:0000313" key="1">
    <source>
        <dbReference type="EMBL" id="KAK8567906.1"/>
    </source>
</evidence>
<protein>
    <submittedName>
        <fullName evidence="1">Uncharacterized protein</fullName>
    </submittedName>
</protein>
<proteinExistence type="predicted"/>
<dbReference type="PANTHER" id="PTHR33070:SF129">
    <property type="entry name" value="DUF241 DOMAIN PROTEIN"/>
    <property type="match status" value="1"/>
</dbReference>
<dbReference type="InterPro" id="IPR004320">
    <property type="entry name" value="BPS1_pln"/>
</dbReference>
<gene>
    <name evidence="1" type="ORF">V6N12_006474</name>
</gene>
<keyword evidence="2" id="KW-1185">Reference proteome</keyword>
<sequence>MTESSSEFLTCHGSCDHVKKPFNFGSWTCEVLLRVVYCKQKEVHRKFNWFREEDDAVKSSLCLGEEGQTDKSKSGNWSLVTKLLHHKRIACEHDGRLDINEFEKVDAALRSFFDSNMNVEMQSQLKDFELCMQNLEDGTECLFRCVIKARVSLLNMLNP</sequence>
<comment type="caution">
    <text evidence="1">The sequence shown here is derived from an EMBL/GenBank/DDBJ whole genome shotgun (WGS) entry which is preliminary data.</text>
</comment>
<reference evidence="1 2" key="1">
    <citation type="journal article" date="2024" name="G3 (Bethesda)">
        <title>Genome assembly of Hibiscus sabdariffa L. provides insights into metabolisms of medicinal natural products.</title>
        <authorList>
            <person name="Kim T."/>
        </authorList>
    </citation>
    <scope>NUCLEOTIDE SEQUENCE [LARGE SCALE GENOMIC DNA]</scope>
    <source>
        <strain evidence="1">TK-2024</strain>
        <tissue evidence="1">Old leaves</tissue>
    </source>
</reference>
<dbReference type="PANTHER" id="PTHR33070">
    <property type="entry name" value="OS06G0725500 PROTEIN"/>
    <property type="match status" value="1"/>
</dbReference>